<evidence type="ECO:0000256" key="5">
    <source>
        <dbReference type="ARBA" id="ARBA00023242"/>
    </source>
</evidence>
<dbReference type="SMART" id="SM00774">
    <property type="entry name" value="WRKY"/>
    <property type="match status" value="1"/>
</dbReference>
<evidence type="ECO:0000256" key="2">
    <source>
        <dbReference type="ARBA" id="ARBA00023015"/>
    </source>
</evidence>
<dbReference type="EMBL" id="JAJJMB010001820">
    <property type="protein sequence ID" value="KAI3955032.1"/>
    <property type="molecule type" value="Genomic_DNA"/>
</dbReference>
<organism evidence="8 9">
    <name type="scientific">Papaver atlanticum</name>
    <dbReference type="NCBI Taxonomy" id="357466"/>
    <lineage>
        <taxon>Eukaryota</taxon>
        <taxon>Viridiplantae</taxon>
        <taxon>Streptophyta</taxon>
        <taxon>Embryophyta</taxon>
        <taxon>Tracheophyta</taxon>
        <taxon>Spermatophyta</taxon>
        <taxon>Magnoliopsida</taxon>
        <taxon>Ranunculales</taxon>
        <taxon>Papaveraceae</taxon>
        <taxon>Papaveroideae</taxon>
        <taxon>Papaver</taxon>
    </lineage>
</organism>
<dbReference type="Proteomes" id="UP001202328">
    <property type="component" value="Unassembled WGS sequence"/>
</dbReference>
<evidence type="ECO:0000259" key="7">
    <source>
        <dbReference type="PROSITE" id="PS50811"/>
    </source>
</evidence>
<dbReference type="GO" id="GO:0003700">
    <property type="term" value="F:DNA-binding transcription factor activity"/>
    <property type="evidence" value="ECO:0007669"/>
    <property type="project" value="InterPro"/>
</dbReference>
<dbReference type="AlphaFoldDB" id="A0AAD4XX42"/>
<comment type="caution">
    <text evidence="8">The sequence shown here is derived from an EMBL/GenBank/DDBJ whole genome shotgun (WGS) entry which is preliminary data.</text>
</comment>
<evidence type="ECO:0000313" key="9">
    <source>
        <dbReference type="Proteomes" id="UP001202328"/>
    </source>
</evidence>
<dbReference type="Gene3D" id="2.20.25.80">
    <property type="entry name" value="WRKY domain"/>
    <property type="match status" value="1"/>
</dbReference>
<dbReference type="InterPro" id="IPR003657">
    <property type="entry name" value="WRKY_dom"/>
</dbReference>
<feature type="region of interest" description="Disordered" evidence="6">
    <location>
        <begin position="233"/>
        <end position="279"/>
    </location>
</feature>
<keyword evidence="4" id="KW-0804">Transcription</keyword>
<feature type="domain" description="WRKY" evidence="7">
    <location>
        <begin position="105"/>
        <end position="169"/>
    </location>
</feature>
<keyword evidence="5" id="KW-0539">Nucleus</keyword>
<accession>A0AAD4XX42</accession>
<evidence type="ECO:0000256" key="4">
    <source>
        <dbReference type="ARBA" id="ARBA00023163"/>
    </source>
</evidence>
<dbReference type="Pfam" id="PF03106">
    <property type="entry name" value="WRKY"/>
    <property type="match status" value="1"/>
</dbReference>
<evidence type="ECO:0000256" key="6">
    <source>
        <dbReference type="SAM" id="MobiDB-lite"/>
    </source>
</evidence>
<protein>
    <recommendedName>
        <fullName evidence="7">WRKY domain-containing protein</fullName>
    </recommendedName>
</protein>
<dbReference type="SUPFAM" id="SSF118290">
    <property type="entry name" value="WRKY DNA-binding domain"/>
    <property type="match status" value="1"/>
</dbReference>
<keyword evidence="2" id="KW-0805">Transcription regulation</keyword>
<feature type="compositionally biased region" description="Low complexity" evidence="6">
    <location>
        <begin position="270"/>
        <end position="279"/>
    </location>
</feature>
<dbReference type="PANTHER" id="PTHR32096:SF146">
    <property type="entry name" value="WRKY TRANSCRIPTION FACTOR 19-RELATED"/>
    <property type="match status" value="1"/>
</dbReference>
<evidence type="ECO:0000313" key="8">
    <source>
        <dbReference type="EMBL" id="KAI3955032.1"/>
    </source>
</evidence>
<proteinExistence type="predicted"/>
<dbReference type="GO" id="GO:0000976">
    <property type="term" value="F:transcription cis-regulatory region binding"/>
    <property type="evidence" value="ECO:0007669"/>
    <property type="project" value="TreeGrafter"/>
</dbReference>
<keyword evidence="3" id="KW-0238">DNA-binding</keyword>
<reference evidence="8" key="1">
    <citation type="submission" date="2022-04" db="EMBL/GenBank/DDBJ databases">
        <title>A functionally conserved STORR gene fusion in Papaver species that diverged 16.8 million years ago.</title>
        <authorList>
            <person name="Catania T."/>
        </authorList>
    </citation>
    <scope>NUCLEOTIDE SEQUENCE</scope>
    <source>
        <strain evidence="8">S-188037</strain>
    </source>
</reference>
<keyword evidence="9" id="KW-1185">Reference proteome</keyword>
<dbReference type="InterPro" id="IPR044810">
    <property type="entry name" value="WRKY_plant"/>
</dbReference>
<name>A0AAD4XX42_9MAGN</name>
<gene>
    <name evidence="8" type="ORF">MKW98_005035</name>
</gene>
<evidence type="ECO:0000256" key="1">
    <source>
        <dbReference type="ARBA" id="ARBA00004123"/>
    </source>
</evidence>
<dbReference type="InterPro" id="IPR036576">
    <property type="entry name" value="WRKY_dom_sf"/>
</dbReference>
<evidence type="ECO:0000256" key="3">
    <source>
        <dbReference type="ARBA" id="ARBA00023125"/>
    </source>
</evidence>
<sequence>MDENMDQKLLIIKEIIQARELVKELQDQLNPSSFSCHDLITRILCSVESFLSILEQVKMENEYKPESPLGYVNGSPNSELFQGGSRKRKGIVRWTELVRASAQTGLEGPLDDGYDWRKYGQKDILGAKHPRGYYKCSHRSAQGCLAMKQVQRSELDSSIFNVTYIGKHSCIETSELLAEQYSPIKREHDHQEKRDDKSFEETYINFQTSSIQAAKDKDKQFESFPSFSIYSTSSLQPNTGNCSETKDNYFHPSSVKPEIHTPSPSPSPSPTFISTPTASESNYKMNSIEGYDIGEDLLQTTADSHDAKDQMMISPTVSAISSANNSYSNLMDANWDWDFPIDFSPPRF</sequence>
<comment type="subcellular location">
    <subcellularLocation>
        <location evidence="1">Nucleus</location>
    </subcellularLocation>
</comment>
<dbReference type="PROSITE" id="PS50811">
    <property type="entry name" value="WRKY"/>
    <property type="match status" value="1"/>
</dbReference>
<dbReference type="GO" id="GO:0005634">
    <property type="term" value="C:nucleus"/>
    <property type="evidence" value="ECO:0007669"/>
    <property type="project" value="UniProtKB-SubCell"/>
</dbReference>
<dbReference type="PANTHER" id="PTHR32096">
    <property type="entry name" value="WRKY TRANSCRIPTION FACTOR 30-RELATED-RELATED"/>
    <property type="match status" value="1"/>
</dbReference>